<gene>
    <name evidence="2" type="ORF">BD311DRAFT_726525</name>
</gene>
<accession>A0A4Q9MJJ0</accession>
<dbReference type="PANTHER" id="PTHR43157:SF31">
    <property type="entry name" value="PHOSPHATIDYLINOSITOL-GLYCAN BIOSYNTHESIS CLASS F PROTEIN"/>
    <property type="match status" value="1"/>
</dbReference>
<dbReference type="AlphaFoldDB" id="A0A4Q9MJJ0"/>
<dbReference type="SUPFAM" id="SSF51735">
    <property type="entry name" value="NAD(P)-binding Rossmann-fold domains"/>
    <property type="match status" value="1"/>
</dbReference>
<dbReference type="Proteomes" id="UP000292957">
    <property type="component" value="Unassembled WGS sequence"/>
</dbReference>
<keyword evidence="1" id="KW-0560">Oxidoreductase</keyword>
<sequence>MGAAYSNFKQTALPVIAQLYPPKPKFSVDQIPDLTGRVTIVTGGNAGCGYETVKALLQHNAKVYLAARSKAKADAAIATLKESTGKEAIFLQLDLASLASVKEAVGEFLSKETELHILFNNAGVMWPPLDELTKDGYDLQWGTNVVGHFYFTELLMPALLAGVKTSPDHHARVITTASSGAYLETLHFETFRDGPERRKLSTEALYYQTKHANVIVARQIAKRYADKGIISVSVNPGNIKTELQRYVPSLRRKILDTLLLYPAPYGALTQLFAGTMPEALNYNGEFLIPWARLGKCRPEAYDDAVGEQLWKWLEDEVNAFESRQ</sequence>
<dbReference type="Gene3D" id="3.40.50.720">
    <property type="entry name" value="NAD(P)-binding Rossmann-like Domain"/>
    <property type="match status" value="1"/>
</dbReference>
<protein>
    <submittedName>
        <fullName evidence="2">NAD(P)-binding protein</fullName>
    </submittedName>
</protein>
<dbReference type="PANTHER" id="PTHR43157">
    <property type="entry name" value="PHOSPHATIDYLINOSITOL-GLYCAN BIOSYNTHESIS CLASS F PROTEIN-RELATED"/>
    <property type="match status" value="1"/>
</dbReference>
<dbReference type="InterPro" id="IPR002347">
    <property type="entry name" value="SDR_fam"/>
</dbReference>
<organism evidence="2">
    <name type="scientific">Dichomitus squalens</name>
    <dbReference type="NCBI Taxonomy" id="114155"/>
    <lineage>
        <taxon>Eukaryota</taxon>
        <taxon>Fungi</taxon>
        <taxon>Dikarya</taxon>
        <taxon>Basidiomycota</taxon>
        <taxon>Agaricomycotina</taxon>
        <taxon>Agaricomycetes</taxon>
        <taxon>Polyporales</taxon>
        <taxon>Polyporaceae</taxon>
        <taxon>Dichomitus</taxon>
    </lineage>
</organism>
<dbReference type="InterPro" id="IPR036291">
    <property type="entry name" value="NAD(P)-bd_dom_sf"/>
</dbReference>
<dbReference type="EMBL" id="ML143450">
    <property type="protein sequence ID" value="TBU26106.1"/>
    <property type="molecule type" value="Genomic_DNA"/>
</dbReference>
<name>A0A4Q9MJJ0_9APHY</name>
<proteinExistence type="predicted"/>
<evidence type="ECO:0000256" key="1">
    <source>
        <dbReference type="ARBA" id="ARBA00023002"/>
    </source>
</evidence>
<dbReference type="PRINTS" id="PR00081">
    <property type="entry name" value="GDHRDH"/>
</dbReference>
<evidence type="ECO:0000313" key="2">
    <source>
        <dbReference type="EMBL" id="TBU26106.1"/>
    </source>
</evidence>
<reference evidence="2" key="1">
    <citation type="submission" date="2019-01" db="EMBL/GenBank/DDBJ databases">
        <title>Draft genome sequences of three monokaryotic isolates of the white-rot basidiomycete fungus Dichomitus squalens.</title>
        <authorList>
            <consortium name="DOE Joint Genome Institute"/>
            <person name="Lopez S.C."/>
            <person name="Andreopoulos B."/>
            <person name="Pangilinan J."/>
            <person name="Lipzen A."/>
            <person name="Riley R."/>
            <person name="Ahrendt S."/>
            <person name="Ng V."/>
            <person name="Barry K."/>
            <person name="Daum C."/>
            <person name="Grigoriev I.V."/>
            <person name="Hilden K.S."/>
            <person name="Makela M.R."/>
            <person name="de Vries R.P."/>
        </authorList>
    </citation>
    <scope>NUCLEOTIDE SEQUENCE [LARGE SCALE GENOMIC DNA]</scope>
    <source>
        <strain evidence="2">OM18370.1</strain>
    </source>
</reference>
<dbReference type="Pfam" id="PF00106">
    <property type="entry name" value="adh_short"/>
    <property type="match status" value="1"/>
</dbReference>
<dbReference type="OrthoDB" id="191139at2759"/>
<dbReference type="GO" id="GO:0016491">
    <property type="term" value="F:oxidoreductase activity"/>
    <property type="evidence" value="ECO:0007669"/>
    <property type="project" value="UniProtKB-KW"/>
</dbReference>